<dbReference type="STRING" id="180675.A0A4D9BRI4"/>
<dbReference type="PANTHER" id="PTHR44573:SF1">
    <property type="entry name" value="NADPH-DEPENDENT ALKENAL_ONE OXIDOREDUCTASE, CHLOROPLASTIC"/>
    <property type="match status" value="1"/>
</dbReference>
<dbReference type="InterPro" id="IPR002364">
    <property type="entry name" value="Quin_OxRdtase/zeta-crystal_CS"/>
</dbReference>
<dbReference type="Gene3D" id="3.40.50.720">
    <property type="entry name" value="NAD(P)-binding Rossmann-like Domain"/>
    <property type="match status" value="1"/>
</dbReference>
<dbReference type="InterPro" id="IPR036291">
    <property type="entry name" value="NAD(P)-bd_dom_sf"/>
</dbReference>
<evidence type="ECO:0000313" key="5">
    <source>
        <dbReference type="EMBL" id="KAG6405672.1"/>
    </source>
</evidence>
<keyword evidence="3" id="KW-0520">NAD</keyword>
<dbReference type="Pfam" id="PF13602">
    <property type="entry name" value="ADH_zinc_N_2"/>
    <property type="match status" value="1"/>
</dbReference>
<reference evidence="6" key="1">
    <citation type="submission" date="2018-01" db="EMBL/GenBank/DDBJ databases">
        <authorList>
            <person name="Mao J.F."/>
        </authorList>
    </citation>
    <scope>NUCLEOTIDE SEQUENCE</scope>
    <source>
        <strain evidence="6">Huo1</strain>
        <tissue evidence="6">Leaf</tissue>
    </source>
</reference>
<evidence type="ECO:0000256" key="1">
    <source>
        <dbReference type="ARBA" id="ARBA00010371"/>
    </source>
</evidence>
<keyword evidence="2" id="KW-0560">Oxidoreductase</keyword>
<name>A0A4D9BRI4_SALSN</name>
<evidence type="ECO:0000256" key="2">
    <source>
        <dbReference type="ARBA" id="ARBA00023002"/>
    </source>
</evidence>
<dbReference type="EMBL" id="PNBA02000012">
    <property type="protein sequence ID" value="KAG6405672.1"/>
    <property type="molecule type" value="Genomic_DNA"/>
</dbReference>
<feature type="domain" description="Enoyl reductase (ER)" evidence="4">
    <location>
        <begin position="10"/>
        <end position="306"/>
    </location>
</feature>
<dbReference type="InterPro" id="IPR020843">
    <property type="entry name" value="ER"/>
</dbReference>
<evidence type="ECO:0000256" key="3">
    <source>
        <dbReference type="ARBA" id="ARBA00023027"/>
    </source>
</evidence>
<dbReference type="CDD" id="cd05289">
    <property type="entry name" value="MDR_like_2"/>
    <property type="match status" value="1"/>
</dbReference>
<dbReference type="Proteomes" id="UP000298416">
    <property type="component" value="Unassembled WGS sequence"/>
</dbReference>
<dbReference type="SUPFAM" id="SSF50129">
    <property type="entry name" value="GroES-like"/>
    <property type="match status" value="1"/>
</dbReference>
<reference evidence="6" key="2">
    <citation type="submission" date="2020-08" db="EMBL/GenBank/DDBJ databases">
        <title>Plant Genome Project.</title>
        <authorList>
            <person name="Zhang R.-G."/>
        </authorList>
    </citation>
    <scope>NUCLEOTIDE SEQUENCE</scope>
    <source>
        <strain evidence="6">Huo1</strain>
        <tissue evidence="6">Leaf</tissue>
    </source>
</reference>
<dbReference type="SUPFAM" id="SSF51735">
    <property type="entry name" value="NAD(P)-binding Rossmann-fold domains"/>
    <property type="match status" value="1"/>
</dbReference>
<comment type="caution">
    <text evidence="6">The sequence shown here is derived from an EMBL/GenBank/DDBJ whole genome shotgun (WGS) entry which is preliminary data.</text>
</comment>
<dbReference type="AlphaFoldDB" id="A0A4D9BRI4"/>
<dbReference type="GO" id="GO:0016628">
    <property type="term" value="F:oxidoreductase activity, acting on the CH-CH group of donors, NAD or NADP as acceptor"/>
    <property type="evidence" value="ECO:0007669"/>
    <property type="project" value="InterPro"/>
</dbReference>
<dbReference type="PROSITE" id="PS01162">
    <property type="entry name" value="QOR_ZETA_CRYSTAL"/>
    <property type="match status" value="1"/>
</dbReference>
<evidence type="ECO:0000313" key="7">
    <source>
        <dbReference type="Proteomes" id="UP000298416"/>
    </source>
</evidence>
<dbReference type="OrthoDB" id="48317at2759"/>
<dbReference type="EMBL" id="PNBA02000012">
    <property type="protein sequence ID" value="KAG6405673.1"/>
    <property type="molecule type" value="Genomic_DNA"/>
</dbReference>
<keyword evidence="7" id="KW-1185">Reference proteome</keyword>
<dbReference type="InterPro" id="IPR011032">
    <property type="entry name" value="GroES-like_sf"/>
</dbReference>
<gene>
    <name evidence="5" type="ORF">SASPL_133264</name>
    <name evidence="6" type="ORF">SASPL_133265</name>
</gene>
<organism evidence="6">
    <name type="scientific">Salvia splendens</name>
    <name type="common">Scarlet sage</name>
    <dbReference type="NCBI Taxonomy" id="180675"/>
    <lineage>
        <taxon>Eukaryota</taxon>
        <taxon>Viridiplantae</taxon>
        <taxon>Streptophyta</taxon>
        <taxon>Embryophyta</taxon>
        <taxon>Tracheophyta</taxon>
        <taxon>Spermatophyta</taxon>
        <taxon>Magnoliopsida</taxon>
        <taxon>eudicotyledons</taxon>
        <taxon>Gunneridae</taxon>
        <taxon>Pentapetalae</taxon>
        <taxon>asterids</taxon>
        <taxon>lamiids</taxon>
        <taxon>Lamiales</taxon>
        <taxon>Lamiaceae</taxon>
        <taxon>Nepetoideae</taxon>
        <taxon>Mentheae</taxon>
        <taxon>Salviinae</taxon>
        <taxon>Salvia</taxon>
        <taxon>Salvia subgen. Calosphace</taxon>
        <taxon>core Calosphace</taxon>
    </lineage>
</organism>
<dbReference type="Pfam" id="PF08240">
    <property type="entry name" value="ADH_N"/>
    <property type="match status" value="1"/>
</dbReference>
<dbReference type="SMART" id="SM00829">
    <property type="entry name" value="PKS_ER"/>
    <property type="match status" value="1"/>
</dbReference>
<comment type="similarity">
    <text evidence="1">Belongs to the zinc-containing alcohol dehydrogenase family. Quinone oxidoreductase subfamily.</text>
</comment>
<dbReference type="InterPro" id="IPR044626">
    <property type="entry name" value="AOR-like"/>
</dbReference>
<protein>
    <recommendedName>
        <fullName evidence="4">Enoyl reductase (ER) domain-containing protein</fullName>
    </recommendedName>
</protein>
<dbReference type="GO" id="GO:0008270">
    <property type="term" value="F:zinc ion binding"/>
    <property type="evidence" value="ECO:0007669"/>
    <property type="project" value="InterPro"/>
</dbReference>
<evidence type="ECO:0000259" key="4">
    <source>
        <dbReference type="SMART" id="SM00829"/>
    </source>
</evidence>
<dbReference type="InterPro" id="IPR013154">
    <property type="entry name" value="ADH-like_N"/>
</dbReference>
<proteinExistence type="inferred from homology"/>
<accession>A0A4D9BRI4</accession>
<dbReference type="Gene3D" id="3.90.180.10">
    <property type="entry name" value="Medium-chain alcohol dehydrogenases, catalytic domain"/>
    <property type="match status" value="1"/>
</dbReference>
<sequence length="310" mass="32821">MKAWSYKQYGGPEVLKLESDVAVPELKEDQVLIKVVAAALNPVDYKRRGGAFGAYDSPLPIIPGFDAAGVVVKVGSKVESFKEGDEVYGDINDPYAGMKQLGSLAEYTITEERLLAVKPKNLNFVEAASLPLAIQTAYGGLETAKFSEGKSILVLGGAGGVGSLVIQLAKHVFGASHVAATSSTPKLDLLKSLGADLAIDYTQHNFEDLPHKYDLVYDTIGQPDKAVKVLKEGGSAVVVAVGVAVAPPAFAYSLNASGEYLNKLNPYLDSGKVKPVLDPKGPFPFDKVEDAFAHIETNHATGKVVVHPIA</sequence>
<evidence type="ECO:0000313" key="6">
    <source>
        <dbReference type="EMBL" id="KAG6405673.1"/>
    </source>
</evidence>
<dbReference type="PANTHER" id="PTHR44573">
    <property type="entry name" value="NADPH-DEPENDENT ALKENAL/ONE OXIDOREDUCTASE, CHLOROPLASTIC"/>
    <property type="match status" value="1"/>
</dbReference>